<feature type="compositionally biased region" description="Acidic residues" evidence="1">
    <location>
        <begin position="145"/>
        <end position="154"/>
    </location>
</feature>
<feature type="compositionally biased region" description="Basic and acidic residues" evidence="1">
    <location>
        <begin position="155"/>
        <end position="171"/>
    </location>
</feature>
<dbReference type="Proteomes" id="UP000233551">
    <property type="component" value="Unassembled WGS sequence"/>
</dbReference>
<dbReference type="GO" id="GO:0032451">
    <property type="term" value="F:demethylase activity"/>
    <property type="evidence" value="ECO:0007669"/>
    <property type="project" value="InterPro"/>
</dbReference>
<keyword evidence="3" id="KW-1185">Reference proteome</keyword>
<feature type="region of interest" description="Disordered" evidence="1">
    <location>
        <begin position="117"/>
        <end position="203"/>
    </location>
</feature>
<dbReference type="AlphaFoldDB" id="A0A2I0L330"/>
<evidence type="ECO:0000256" key="1">
    <source>
        <dbReference type="SAM" id="MobiDB-lite"/>
    </source>
</evidence>
<sequence length="265" mass="28089">MAVVGPASPADRAPPVLPAVPVQPPPPLLVTDAFAKDVILSWFRGEFAAANAIIDALCGYLSQLGGVSDYEAVFQAVHRRRMNWIPVLHMQEFHSVAEVVLELSRVAARKLGEESQAAGVVAGSEKAGNVNSSTAAEEFVKEEEPAAEEEEEEEIKPCLDDERKESAEKAPESNGSESGNVEVIDEEEDSPDSDITDSGEVTVRSRGAAATSMTLTLMLVLVSCCRDGAGGNPKVRGGWGVRPGETRQRFGWTGLGGQSEVVGGM</sequence>
<gene>
    <name evidence="2" type="ORF">CRG98_004577</name>
</gene>
<comment type="caution">
    <text evidence="2">The sequence shown here is derived from an EMBL/GenBank/DDBJ whole genome shotgun (WGS) entry which is preliminary data.</text>
</comment>
<dbReference type="GO" id="GO:0006402">
    <property type="term" value="P:mRNA catabolic process"/>
    <property type="evidence" value="ECO:0007669"/>
    <property type="project" value="InterPro"/>
</dbReference>
<dbReference type="EMBL" id="PGOL01000187">
    <property type="protein sequence ID" value="PKI75030.1"/>
    <property type="molecule type" value="Genomic_DNA"/>
</dbReference>
<organism evidence="2 3">
    <name type="scientific">Punica granatum</name>
    <name type="common">Pomegranate</name>
    <dbReference type="NCBI Taxonomy" id="22663"/>
    <lineage>
        <taxon>Eukaryota</taxon>
        <taxon>Viridiplantae</taxon>
        <taxon>Streptophyta</taxon>
        <taxon>Embryophyta</taxon>
        <taxon>Tracheophyta</taxon>
        <taxon>Spermatophyta</taxon>
        <taxon>Magnoliopsida</taxon>
        <taxon>eudicotyledons</taxon>
        <taxon>Gunneridae</taxon>
        <taxon>Pentapetalae</taxon>
        <taxon>rosids</taxon>
        <taxon>malvids</taxon>
        <taxon>Myrtales</taxon>
        <taxon>Lythraceae</taxon>
        <taxon>Punica</taxon>
    </lineage>
</organism>
<dbReference type="PANTHER" id="PTHR31447">
    <property type="entry name" value="HYDROXYPROLINE-RICH GLYCOPROTEIN FAMILY PROTEIN-RELATED"/>
    <property type="match status" value="1"/>
</dbReference>
<proteinExistence type="predicted"/>
<evidence type="ECO:0000313" key="3">
    <source>
        <dbReference type="Proteomes" id="UP000233551"/>
    </source>
</evidence>
<evidence type="ECO:0000313" key="2">
    <source>
        <dbReference type="EMBL" id="PKI75030.1"/>
    </source>
</evidence>
<dbReference type="STRING" id="22663.A0A2I0L330"/>
<feature type="compositionally biased region" description="Acidic residues" evidence="1">
    <location>
        <begin position="183"/>
        <end position="197"/>
    </location>
</feature>
<dbReference type="GO" id="GO:0003729">
    <property type="term" value="F:mRNA binding"/>
    <property type="evidence" value="ECO:0007669"/>
    <property type="project" value="InterPro"/>
</dbReference>
<name>A0A2I0L330_PUNGR</name>
<accession>A0A2I0L330</accession>
<protein>
    <submittedName>
        <fullName evidence="2">Uncharacterized protein</fullName>
    </submittedName>
</protein>
<dbReference type="InterPro" id="IPR044842">
    <property type="entry name" value="ALKBH9B/ALKBH10B-like"/>
</dbReference>
<dbReference type="PANTHER" id="PTHR31447:SF2">
    <property type="entry name" value="RNA DEMETHYLASE ALKBH10B"/>
    <property type="match status" value="1"/>
</dbReference>
<reference evidence="2 3" key="1">
    <citation type="submission" date="2017-11" db="EMBL/GenBank/DDBJ databases">
        <title>De-novo sequencing of pomegranate (Punica granatum L.) genome.</title>
        <authorList>
            <person name="Akparov Z."/>
            <person name="Amiraslanov A."/>
            <person name="Hajiyeva S."/>
            <person name="Abbasov M."/>
            <person name="Kaur K."/>
            <person name="Hamwieh A."/>
            <person name="Solovyev V."/>
            <person name="Salamov A."/>
            <person name="Braich B."/>
            <person name="Kosarev P."/>
            <person name="Mahmoud A."/>
            <person name="Hajiyev E."/>
            <person name="Babayeva S."/>
            <person name="Izzatullayeva V."/>
            <person name="Mammadov A."/>
            <person name="Mammadov A."/>
            <person name="Sharifova S."/>
            <person name="Ojaghi J."/>
            <person name="Eynullazada K."/>
            <person name="Bayramov B."/>
            <person name="Abdulazimova A."/>
            <person name="Shahmuradov I."/>
        </authorList>
    </citation>
    <scope>NUCLEOTIDE SEQUENCE [LARGE SCALE GENOMIC DNA]</scope>
    <source>
        <strain evidence="3">cv. AG2017</strain>
        <tissue evidence="2">Leaf</tissue>
    </source>
</reference>